<dbReference type="Proteomes" id="UP000192721">
    <property type="component" value="Unassembled WGS sequence"/>
</dbReference>
<dbReference type="EMBL" id="MUKV01000039">
    <property type="protein sequence ID" value="OQS33365.1"/>
    <property type="molecule type" value="Genomic_DNA"/>
</dbReference>
<keyword evidence="2" id="KW-0413">Isomerase</keyword>
<dbReference type="InterPro" id="IPR007400">
    <property type="entry name" value="PrpF-like"/>
</dbReference>
<evidence type="ECO:0008006" key="5">
    <source>
        <dbReference type="Google" id="ProtNLM"/>
    </source>
</evidence>
<dbReference type="Gene3D" id="3.10.310.10">
    <property type="entry name" value="Diaminopimelate Epimerase, Chain A, domain 1"/>
    <property type="match status" value="2"/>
</dbReference>
<dbReference type="SUPFAM" id="SSF54506">
    <property type="entry name" value="Diaminopimelate epimerase-like"/>
    <property type="match status" value="2"/>
</dbReference>
<evidence type="ECO:0000313" key="4">
    <source>
        <dbReference type="Proteomes" id="UP000192721"/>
    </source>
</evidence>
<name>A0A1W0CF40_9NEIS</name>
<evidence type="ECO:0000313" key="3">
    <source>
        <dbReference type="EMBL" id="OQS33365.1"/>
    </source>
</evidence>
<gene>
    <name evidence="3" type="ORF">B0T45_20450</name>
</gene>
<dbReference type="PANTHER" id="PTHR43709:SF2">
    <property type="entry name" value="DUF453 DOMAIN PROTEIN (AFU_ORTHOLOGUE AFUA_6G00360)"/>
    <property type="match status" value="1"/>
</dbReference>
<reference evidence="3 4" key="1">
    <citation type="submission" date="2017-02" db="EMBL/GenBank/DDBJ databases">
        <title>Chromobacterium haemolyticum H5244.</title>
        <authorList>
            <person name="Gulvik C.A."/>
        </authorList>
    </citation>
    <scope>NUCLEOTIDE SEQUENCE [LARGE SCALE GENOMIC DNA]</scope>
    <source>
        <strain evidence="3 4">H5244</strain>
    </source>
</reference>
<dbReference type="GO" id="GO:0016853">
    <property type="term" value="F:isomerase activity"/>
    <property type="evidence" value="ECO:0007669"/>
    <property type="project" value="UniProtKB-KW"/>
</dbReference>
<comment type="similarity">
    <text evidence="1">Belongs to the PrpF family.</text>
</comment>
<evidence type="ECO:0000256" key="1">
    <source>
        <dbReference type="ARBA" id="ARBA00007673"/>
    </source>
</evidence>
<sequence>MASIYRLPSTLMRGGTSKGLFIRADVLPEDTSTWERMLLRAIGSPDPHGKQIDGLGTGRASTSKVMILSPSRREDCDVDCLFGHVSIEHALIDWSGNCGNLSAAVPLFAVMEKLVEPRDGVASIGIWQANVGKRIIAELEIMHGQPVWQGDYHIDGVAFPGAPIRLRFLDPAGGSSGELYPTGKLVDELALPDGSRVEATLVDAGNPTVFVRARDFGLKGDEEMAALQETARHRLEWAREIAAVVMGLAPDIFAARRERPGSPRISLLSESRDEDCQINARILTSGRSLHHAFTGTGAIALACACATEGTLPQQLAGAPVRGMPLTFSHASGKQTVEAVLGHSAEYGWTISEVVMTRTARPLMRGEVYIPMD</sequence>
<dbReference type="PANTHER" id="PTHR43709">
    <property type="entry name" value="ACONITATE ISOMERASE-RELATED"/>
    <property type="match status" value="1"/>
</dbReference>
<dbReference type="AlphaFoldDB" id="A0A1W0CF40"/>
<proteinExistence type="inferred from homology"/>
<evidence type="ECO:0000256" key="2">
    <source>
        <dbReference type="ARBA" id="ARBA00023235"/>
    </source>
</evidence>
<organism evidence="3 4">
    <name type="scientific">Chromobacterium haemolyticum</name>
    <dbReference type="NCBI Taxonomy" id="394935"/>
    <lineage>
        <taxon>Bacteria</taxon>
        <taxon>Pseudomonadati</taxon>
        <taxon>Pseudomonadota</taxon>
        <taxon>Betaproteobacteria</taxon>
        <taxon>Neisseriales</taxon>
        <taxon>Chromobacteriaceae</taxon>
        <taxon>Chromobacterium</taxon>
    </lineage>
</organism>
<dbReference type="Pfam" id="PF04303">
    <property type="entry name" value="PrpF"/>
    <property type="match status" value="1"/>
</dbReference>
<comment type="caution">
    <text evidence="3">The sequence shown here is derived from an EMBL/GenBank/DDBJ whole genome shotgun (WGS) entry which is preliminary data.</text>
</comment>
<protein>
    <recommendedName>
        <fullName evidence="5">2-methylaconitate cis-trans isomerase PrpF</fullName>
    </recommendedName>
</protein>
<accession>A0A1W0CF40</accession>
<dbReference type="RefSeq" id="WP_043638665.1">
    <property type="nucleotide sequence ID" value="NZ_JBBIGS010000043.1"/>
</dbReference>